<comment type="subcellular location">
    <subcellularLocation>
        <location evidence="1">Cell membrane</location>
        <topology evidence="1">Multi-pass membrane protein</topology>
    </subcellularLocation>
</comment>
<feature type="compositionally biased region" description="Basic and acidic residues" evidence="7">
    <location>
        <begin position="1454"/>
        <end position="1469"/>
    </location>
</feature>
<evidence type="ECO:0000313" key="10">
    <source>
        <dbReference type="Proteomes" id="UP000594364"/>
    </source>
</evidence>
<evidence type="ECO:0000256" key="6">
    <source>
        <dbReference type="ARBA" id="ARBA00023136"/>
    </source>
</evidence>
<feature type="region of interest" description="Disordered" evidence="7">
    <location>
        <begin position="281"/>
        <end position="335"/>
    </location>
</feature>
<feature type="transmembrane region" description="Helical" evidence="8">
    <location>
        <begin position="791"/>
        <end position="813"/>
    </location>
</feature>
<feature type="region of interest" description="Disordered" evidence="7">
    <location>
        <begin position="163"/>
        <end position="198"/>
    </location>
</feature>
<evidence type="ECO:0000313" key="9">
    <source>
        <dbReference type="EMBL" id="QPH11654.1"/>
    </source>
</evidence>
<feature type="transmembrane region" description="Helical" evidence="8">
    <location>
        <begin position="825"/>
        <end position="846"/>
    </location>
</feature>
<feature type="compositionally biased region" description="Polar residues" evidence="7">
    <location>
        <begin position="291"/>
        <end position="310"/>
    </location>
</feature>
<dbReference type="Gene3D" id="1.20.1250.20">
    <property type="entry name" value="MFS general substrate transporter like domains"/>
    <property type="match status" value="1"/>
</dbReference>
<name>A0A7U3Q0G1_EPIFF</name>
<dbReference type="PANTHER" id="PTHR23502:SF186">
    <property type="entry name" value="MAJOR FACILITATOR SUPERFAMILY (MFS) PROFILE DOMAIN-CONTAINING PROTEIN"/>
    <property type="match status" value="1"/>
</dbReference>
<organism evidence="9 10">
    <name type="scientific">Epichloe festucae (strain Fl1)</name>
    <dbReference type="NCBI Taxonomy" id="877507"/>
    <lineage>
        <taxon>Eukaryota</taxon>
        <taxon>Fungi</taxon>
        <taxon>Dikarya</taxon>
        <taxon>Ascomycota</taxon>
        <taxon>Pezizomycotina</taxon>
        <taxon>Sordariomycetes</taxon>
        <taxon>Hypocreomycetidae</taxon>
        <taxon>Hypocreales</taxon>
        <taxon>Clavicipitaceae</taxon>
        <taxon>Epichloe</taxon>
    </lineage>
</organism>
<dbReference type="InterPro" id="IPR036259">
    <property type="entry name" value="MFS_trans_sf"/>
</dbReference>
<feature type="region of interest" description="Disordered" evidence="7">
    <location>
        <begin position="378"/>
        <end position="397"/>
    </location>
</feature>
<dbReference type="PANTHER" id="PTHR23502">
    <property type="entry name" value="MAJOR FACILITATOR SUPERFAMILY"/>
    <property type="match status" value="1"/>
</dbReference>
<dbReference type="Proteomes" id="UP000594364">
    <property type="component" value="Chromosome 5"/>
</dbReference>
<evidence type="ECO:0000256" key="3">
    <source>
        <dbReference type="ARBA" id="ARBA00022475"/>
    </source>
</evidence>
<dbReference type="CDD" id="cd06174">
    <property type="entry name" value="MFS"/>
    <property type="match status" value="1"/>
</dbReference>
<dbReference type="EMBL" id="CP031389">
    <property type="protein sequence ID" value="QPH11654.1"/>
    <property type="molecule type" value="Genomic_DNA"/>
</dbReference>
<feature type="transmembrane region" description="Helical" evidence="8">
    <location>
        <begin position="858"/>
        <end position="877"/>
    </location>
</feature>
<keyword evidence="4 8" id="KW-0812">Transmembrane</keyword>
<reference evidence="9 10" key="1">
    <citation type="journal article" date="2018" name="PLoS Genet.">
        <title>Repeat elements organise 3D genome structure and mediate transcription in the filamentous fungus Epichloe festucae.</title>
        <authorList>
            <person name="Winter D.J."/>
            <person name="Ganley A.R.D."/>
            <person name="Young C.A."/>
            <person name="Liachko I."/>
            <person name="Schardl C.L."/>
            <person name="Dupont P.Y."/>
            <person name="Berry D."/>
            <person name="Ram A."/>
            <person name="Scott B."/>
            <person name="Cox M.P."/>
        </authorList>
    </citation>
    <scope>NUCLEOTIDE SEQUENCE [LARGE SCALE GENOMIC DNA]</scope>
    <source>
        <strain evidence="9 10">Fl1</strain>
    </source>
</reference>
<gene>
    <name evidence="9" type="ORF">C2857_003499</name>
</gene>
<feature type="region of interest" description="Disordered" evidence="7">
    <location>
        <begin position="1406"/>
        <end position="1469"/>
    </location>
</feature>
<feature type="compositionally biased region" description="Polar residues" evidence="7">
    <location>
        <begin position="11"/>
        <end position="37"/>
    </location>
</feature>
<keyword evidence="10" id="KW-1185">Reference proteome</keyword>
<proteinExistence type="predicted"/>
<keyword evidence="2" id="KW-0813">Transport</keyword>
<feature type="transmembrane region" description="Helical" evidence="8">
    <location>
        <begin position="1058"/>
        <end position="1082"/>
    </location>
</feature>
<feature type="region of interest" description="Disordered" evidence="7">
    <location>
        <begin position="683"/>
        <end position="708"/>
    </location>
</feature>
<keyword evidence="3" id="KW-1003">Cell membrane</keyword>
<feature type="compositionally biased region" description="Polar residues" evidence="7">
    <location>
        <begin position="128"/>
        <end position="146"/>
    </location>
</feature>
<evidence type="ECO:0000256" key="5">
    <source>
        <dbReference type="ARBA" id="ARBA00022989"/>
    </source>
</evidence>
<feature type="region of interest" description="Disordered" evidence="7">
    <location>
        <begin position="1"/>
        <end position="82"/>
    </location>
</feature>
<dbReference type="GO" id="GO:0022857">
    <property type="term" value="F:transmembrane transporter activity"/>
    <property type="evidence" value="ECO:0007669"/>
    <property type="project" value="TreeGrafter"/>
</dbReference>
<accession>A0A7U3Q0G1</accession>
<feature type="transmembrane region" description="Helical" evidence="8">
    <location>
        <begin position="1094"/>
        <end position="1111"/>
    </location>
</feature>
<evidence type="ECO:0000256" key="7">
    <source>
        <dbReference type="SAM" id="MobiDB-lite"/>
    </source>
</evidence>
<evidence type="ECO:0000256" key="2">
    <source>
        <dbReference type="ARBA" id="ARBA00022448"/>
    </source>
</evidence>
<feature type="region of interest" description="Disordered" evidence="7">
    <location>
        <begin position="413"/>
        <end position="447"/>
    </location>
</feature>
<feature type="region of interest" description="Disordered" evidence="7">
    <location>
        <begin position="628"/>
        <end position="656"/>
    </location>
</feature>
<feature type="transmembrane region" description="Helical" evidence="8">
    <location>
        <begin position="1231"/>
        <end position="1252"/>
    </location>
</feature>
<dbReference type="GO" id="GO:0005886">
    <property type="term" value="C:plasma membrane"/>
    <property type="evidence" value="ECO:0007669"/>
    <property type="project" value="UniProtKB-SubCell"/>
</dbReference>
<feature type="region of interest" description="Disordered" evidence="7">
    <location>
        <begin position="125"/>
        <end position="146"/>
    </location>
</feature>
<dbReference type="OrthoDB" id="10250282at2759"/>
<feature type="transmembrane region" description="Helical" evidence="8">
    <location>
        <begin position="1168"/>
        <end position="1188"/>
    </location>
</feature>
<evidence type="ECO:0000256" key="1">
    <source>
        <dbReference type="ARBA" id="ARBA00004651"/>
    </source>
</evidence>
<sequence>MAADANPAEMPSQNRGTVDSTNNSLQQTTDQTGSQDLRSYAIHTSKARPAELQHLSHGGVAPFDMSSDKDNSSDPQSGFILSPSSTAIDLEHTSAAVTGVDLTAGLDATANGLHVLNGYESTPKVESFSYTPETSQSLQTPDPTTASCRDYLYVPVSKVRPCLSDAPTGRRGSDRQLSEPKVQSAMAIQSPQGHQKVGCIGTDPSSGFFSTEPLVASAISPVPSKDNSFSPIGSQNGHRRLSADERPQILKSALHSIEDCPAATDLRGILGNEVMAAADKEREAPHVGTLSDVTQTEQVDASKGLKTTSKPPDHELGAATVSENRQGSLLPRPDTLPRCEHQNLAPHRTIENSLHVASAPTVLHAPVPISKIRPFFDPPSFTNKHGHHGQSSVSKMRPAPDLTLNEQYDPANTAASKPAKWDKPLSVPAPSPSSQNNQSSGSLFDHKRTKQWLRDVLKHRETYTPKYTRRPGNIDRICNTSPEQDRYSESVLSHLLPTRSHGRSCVPSEYTPSKFDRVGFKRAVSDLERLLNEALAIASQVVDQPTSPPPQEPYKQAFISLHSHSRGMPSQTGTIHAVSRPSLCSASADGSGGDFGLVVPTIDSDRRAVINTSSMGKSHGLVGRSKLGESVQTTGPNKALDPRESSIGLGEVGNGLRIPRRKSSKKLGKLSIEHKTCANSKAEPAIPNLHGRGRALEPNLPHPDNVRNRSLRHAGRSVLRSDYGVHETVRTGEEAELPNRNIAGRPLHIDHGISLHGRSHVSLRGAQGFSLAKSHKRQPVARDWSPSRKRFVASVACISTALIGIILGIYAGIVPSIQYYVIDQSHFIIHGNTACFLGLAIPTFFLWPLPLLHGRKPYILSSLVLAMPLLFPQALAVNSQRLTNAVPWRCFLLVARALMGASLGFASMNFHAILTDLFGASLMSCNPHQEVVDHHDARRHGGGMGVWLGIWTWCWIGSLGVGFLVGACIIDNYHPAWGFYISIMVIAVVLMLNVVCPEVRRSPYRRSVAEVRTGEDISRRVARGEIMMHRVKTGPKWWGQEVYHGIALNLEMLRQPGFAVMAVYSAWIYAQVVLIIILLGSLVSRFYRLRSTEVGLFVGVMALGALLAIPFQKANLFSRSRQAQLNSNLATLNRKVAWSSHLVRRTVFTLLLPLAGICYASVSSGPPIHVSVPTIFTGFVGFLSCLAISECNGLVMEAFDCSDLSPAMTGRQKHGSGRTQKRTNYSSFPRVTAGFASIHSLAFVLAAGSTALGGHVTRTLGQQVSTGVVAGILLVLTFLLLLVLIRFAEVQIVPKSKSQEMDRLVDARRRSTIRRVSMPHDARAVIEEEKAWRPVMIGNPTSKKRRMNIFELGGMTRWQEIRRKNRLIDAGGHLNREAWDQGMGALDDHLSDFRRDAHELFHGKKRSARRLRGTGDSSERGEPIEMRDIERDDVPGATTQSIRRGRRGCALSRTPDEASDGSRDGRARR</sequence>
<keyword evidence="5 8" id="KW-1133">Transmembrane helix</keyword>
<protein>
    <submittedName>
        <fullName evidence="9">Uncharacterized protein</fullName>
    </submittedName>
</protein>
<feature type="transmembrane region" description="Helical" evidence="8">
    <location>
        <begin position="944"/>
        <end position="965"/>
    </location>
</feature>
<dbReference type="SUPFAM" id="SSF103473">
    <property type="entry name" value="MFS general substrate transporter"/>
    <property type="match status" value="1"/>
</dbReference>
<keyword evidence="6 8" id="KW-0472">Membrane</keyword>
<feature type="transmembrane region" description="Helical" evidence="8">
    <location>
        <begin position="1264"/>
        <end position="1288"/>
    </location>
</feature>
<feature type="transmembrane region" description="Helical" evidence="8">
    <location>
        <begin position="977"/>
        <end position="996"/>
    </location>
</feature>
<feature type="transmembrane region" description="Helical" evidence="8">
    <location>
        <begin position="897"/>
        <end position="923"/>
    </location>
</feature>
<feature type="compositionally biased region" description="Basic and acidic residues" evidence="7">
    <location>
        <begin position="1417"/>
        <end position="1434"/>
    </location>
</feature>
<evidence type="ECO:0000256" key="4">
    <source>
        <dbReference type="ARBA" id="ARBA00022692"/>
    </source>
</evidence>
<evidence type="ECO:0000256" key="8">
    <source>
        <dbReference type="SAM" id="Phobius"/>
    </source>
</evidence>